<sequence>MKSSFILAIAFATVSIAMPILTSTSVVGAAEEKRQVIGTDGRGGYNRVEGESGTEGRGGYNKRQVTEGFQEGGVGGRM</sequence>
<feature type="chain" id="PRO_5040144756" evidence="2">
    <location>
        <begin position="18"/>
        <end position="78"/>
    </location>
</feature>
<dbReference type="EMBL" id="CAJVRL010000038">
    <property type="protein sequence ID" value="CAG8950585.1"/>
    <property type="molecule type" value="Genomic_DNA"/>
</dbReference>
<name>A0A9N9PP17_9HELO</name>
<keyword evidence="4" id="KW-1185">Reference proteome</keyword>
<dbReference type="Proteomes" id="UP000696280">
    <property type="component" value="Unassembled WGS sequence"/>
</dbReference>
<protein>
    <submittedName>
        <fullName evidence="3">Uncharacterized protein</fullName>
    </submittedName>
</protein>
<reference evidence="3" key="1">
    <citation type="submission" date="2021-07" db="EMBL/GenBank/DDBJ databases">
        <authorList>
            <person name="Durling M."/>
        </authorList>
    </citation>
    <scope>NUCLEOTIDE SEQUENCE</scope>
</reference>
<feature type="region of interest" description="Disordered" evidence="1">
    <location>
        <begin position="38"/>
        <end position="78"/>
    </location>
</feature>
<accession>A0A9N9PP17</accession>
<gene>
    <name evidence="3" type="ORF">HYFRA_00002794</name>
</gene>
<keyword evidence="2" id="KW-0732">Signal</keyword>
<dbReference type="OrthoDB" id="3545215at2759"/>
<comment type="caution">
    <text evidence="3">The sequence shown here is derived from an EMBL/GenBank/DDBJ whole genome shotgun (WGS) entry which is preliminary data.</text>
</comment>
<organism evidence="3 4">
    <name type="scientific">Hymenoscyphus fraxineus</name>
    <dbReference type="NCBI Taxonomy" id="746836"/>
    <lineage>
        <taxon>Eukaryota</taxon>
        <taxon>Fungi</taxon>
        <taxon>Dikarya</taxon>
        <taxon>Ascomycota</taxon>
        <taxon>Pezizomycotina</taxon>
        <taxon>Leotiomycetes</taxon>
        <taxon>Helotiales</taxon>
        <taxon>Helotiaceae</taxon>
        <taxon>Hymenoscyphus</taxon>
    </lineage>
</organism>
<dbReference type="AlphaFoldDB" id="A0A9N9PP17"/>
<evidence type="ECO:0000313" key="4">
    <source>
        <dbReference type="Proteomes" id="UP000696280"/>
    </source>
</evidence>
<evidence type="ECO:0000256" key="1">
    <source>
        <dbReference type="SAM" id="MobiDB-lite"/>
    </source>
</evidence>
<proteinExistence type="predicted"/>
<evidence type="ECO:0000313" key="3">
    <source>
        <dbReference type="EMBL" id="CAG8950585.1"/>
    </source>
</evidence>
<feature type="signal peptide" evidence="2">
    <location>
        <begin position="1"/>
        <end position="17"/>
    </location>
</feature>
<evidence type="ECO:0000256" key="2">
    <source>
        <dbReference type="SAM" id="SignalP"/>
    </source>
</evidence>